<protein>
    <submittedName>
        <fullName evidence="1">Uncharacterized protein</fullName>
    </submittedName>
</protein>
<name>A0A0V0TBA8_9BILA</name>
<reference evidence="1 2" key="1">
    <citation type="submission" date="2015-01" db="EMBL/GenBank/DDBJ databases">
        <title>Evolution of Trichinella species and genotypes.</title>
        <authorList>
            <person name="Korhonen P.K."/>
            <person name="Edoardo P."/>
            <person name="Giuseppe L.R."/>
            <person name="Gasser R.B."/>
        </authorList>
    </citation>
    <scope>NUCLEOTIDE SEQUENCE [LARGE SCALE GENOMIC DNA]</scope>
    <source>
        <strain evidence="1">ISS417</strain>
    </source>
</reference>
<gene>
    <name evidence="1" type="ORF">T05_4371</name>
</gene>
<evidence type="ECO:0000313" key="1">
    <source>
        <dbReference type="EMBL" id="KRX36297.1"/>
    </source>
</evidence>
<dbReference type="Proteomes" id="UP000055048">
    <property type="component" value="Unassembled WGS sequence"/>
</dbReference>
<comment type="caution">
    <text evidence="1">The sequence shown here is derived from an EMBL/GenBank/DDBJ whole genome shotgun (WGS) entry which is preliminary data.</text>
</comment>
<organism evidence="1 2">
    <name type="scientific">Trichinella murrelli</name>
    <dbReference type="NCBI Taxonomy" id="144512"/>
    <lineage>
        <taxon>Eukaryota</taxon>
        <taxon>Metazoa</taxon>
        <taxon>Ecdysozoa</taxon>
        <taxon>Nematoda</taxon>
        <taxon>Enoplea</taxon>
        <taxon>Dorylaimia</taxon>
        <taxon>Trichinellida</taxon>
        <taxon>Trichinellidae</taxon>
        <taxon>Trichinella</taxon>
    </lineage>
</organism>
<evidence type="ECO:0000313" key="2">
    <source>
        <dbReference type="Proteomes" id="UP000055048"/>
    </source>
</evidence>
<proteinExistence type="predicted"/>
<accession>A0A0V0TBA8</accession>
<sequence length="121" mass="14182">MVNNMIFNDRTRCCKRCCFKTVLDEPPVQVKHKDQNGNKIQTGIPALRCTQQVTLKYCTFTVDNVFINDKKQNVTHPNGNTHNFIRIISSSNAICFKYMFTWMFRSRKRRKSSPLMLSIKT</sequence>
<dbReference type="EMBL" id="JYDJ01000374">
    <property type="protein sequence ID" value="KRX36297.1"/>
    <property type="molecule type" value="Genomic_DNA"/>
</dbReference>
<keyword evidence="2" id="KW-1185">Reference proteome</keyword>
<dbReference type="AlphaFoldDB" id="A0A0V0TBA8"/>